<evidence type="ECO:0000313" key="3">
    <source>
        <dbReference type="Proteomes" id="UP001596047"/>
    </source>
</evidence>
<evidence type="ECO:0000313" key="2">
    <source>
        <dbReference type="EMBL" id="MFC5652630.1"/>
    </source>
</evidence>
<name>A0ABW0W8H0_9BACL</name>
<feature type="region of interest" description="Disordered" evidence="1">
    <location>
        <begin position="1"/>
        <end position="37"/>
    </location>
</feature>
<protein>
    <submittedName>
        <fullName evidence="2">DNA-binding protein</fullName>
    </submittedName>
</protein>
<dbReference type="Gene3D" id="1.10.150.20">
    <property type="entry name" value="5' to 3' exonuclease, C-terminal subdomain"/>
    <property type="match status" value="1"/>
</dbReference>
<sequence>MTEVKMVMSKNDNNEMNSRSHNSELPESDLPSGLASPARRALAGAGYQRLEQFSKLTKAEVLQLHGMGPKAMNQMSQALAAKGLTFADGL</sequence>
<dbReference type="EMBL" id="JBHSOW010000101">
    <property type="protein sequence ID" value="MFC5652630.1"/>
    <property type="molecule type" value="Genomic_DNA"/>
</dbReference>
<accession>A0ABW0W8H0</accession>
<comment type="caution">
    <text evidence="2">The sequence shown here is derived from an EMBL/GenBank/DDBJ whole genome shotgun (WGS) entry which is preliminary data.</text>
</comment>
<dbReference type="GO" id="GO:0003677">
    <property type="term" value="F:DNA binding"/>
    <property type="evidence" value="ECO:0007669"/>
    <property type="project" value="UniProtKB-KW"/>
</dbReference>
<proteinExistence type="predicted"/>
<dbReference type="RefSeq" id="WP_379191277.1">
    <property type="nucleotide sequence ID" value="NZ_JBHSOW010000101.1"/>
</dbReference>
<keyword evidence="3" id="KW-1185">Reference proteome</keyword>
<evidence type="ECO:0000256" key="1">
    <source>
        <dbReference type="SAM" id="MobiDB-lite"/>
    </source>
</evidence>
<gene>
    <name evidence="2" type="ORF">ACFPYJ_26620</name>
</gene>
<keyword evidence="2" id="KW-0238">DNA-binding</keyword>
<organism evidence="2 3">
    <name type="scientific">Paenibacillus solisilvae</name>
    <dbReference type="NCBI Taxonomy" id="2486751"/>
    <lineage>
        <taxon>Bacteria</taxon>
        <taxon>Bacillati</taxon>
        <taxon>Bacillota</taxon>
        <taxon>Bacilli</taxon>
        <taxon>Bacillales</taxon>
        <taxon>Paenibacillaceae</taxon>
        <taxon>Paenibacillus</taxon>
    </lineage>
</organism>
<dbReference type="SUPFAM" id="SSF47789">
    <property type="entry name" value="C-terminal domain of RNA polymerase alpha subunit"/>
    <property type="match status" value="1"/>
</dbReference>
<dbReference type="Proteomes" id="UP001596047">
    <property type="component" value="Unassembled WGS sequence"/>
</dbReference>
<reference evidence="3" key="1">
    <citation type="journal article" date="2019" name="Int. J. Syst. Evol. Microbiol.">
        <title>The Global Catalogue of Microorganisms (GCM) 10K type strain sequencing project: providing services to taxonomists for standard genome sequencing and annotation.</title>
        <authorList>
            <consortium name="The Broad Institute Genomics Platform"/>
            <consortium name="The Broad Institute Genome Sequencing Center for Infectious Disease"/>
            <person name="Wu L."/>
            <person name="Ma J."/>
        </authorList>
    </citation>
    <scope>NUCLEOTIDE SEQUENCE [LARGE SCALE GENOMIC DNA]</scope>
    <source>
        <strain evidence="3">CGMCC 1.3240</strain>
    </source>
</reference>
<feature type="compositionally biased region" description="Polar residues" evidence="1">
    <location>
        <begin position="10"/>
        <end position="25"/>
    </location>
</feature>